<dbReference type="Proteomes" id="UP000313948">
    <property type="component" value="Chromosome"/>
</dbReference>
<dbReference type="EMBL" id="CP040899">
    <property type="protein sequence ID" value="QDB79388.1"/>
    <property type="molecule type" value="Genomic_DNA"/>
</dbReference>
<name>A0ABX5VPR9_9MICO</name>
<accession>A0ABX5VPR9</accession>
<dbReference type="RefSeq" id="WP_139948472.1">
    <property type="nucleotide sequence ID" value="NZ_CP040899.1"/>
</dbReference>
<reference evidence="2 3" key="1">
    <citation type="submission" date="2019-05" db="EMBL/GenBank/DDBJ databases">
        <title>Georgenia *** sp. nov., and Georgenia *** sp. nov., isolated from the intestinal contents of plateau pika (Ochotona curzoniae) in the Qinghai-Tibet plateau of China.</title>
        <authorList>
            <person name="Tian Z."/>
        </authorList>
    </citation>
    <scope>NUCLEOTIDE SEQUENCE [LARGE SCALE GENOMIC DNA]</scope>
    <source>
        <strain evidence="2 3">Z294</strain>
    </source>
</reference>
<evidence type="ECO:0000313" key="2">
    <source>
        <dbReference type="EMBL" id="QDB79388.1"/>
    </source>
</evidence>
<sequence length="263" mass="27844">MTRPRRLTHGRDLRLAFRPLYRLRAGTAPLPAGPAGQVLLRPVRPLEHRVALSVRAGDVVTVGGPTVRTGSRSVLHAHTHLHVAAPVLPDRRPAGRPVPRPGRLRGRLARSGPADQADPVPVPGPAPSRRHELPQRLHGTVPRPGGAPGPARPPALRPRPAPATRTVPVVPATPRRAPGTGPAPVPRRVARPVMPVPPAGGAVVQASTRAQGGPGRPGRTALGQDRPQQPVPIDIDAVTRQVITTIERRERADRERRGHGPGG</sequence>
<gene>
    <name evidence="2" type="ORF">FE251_08400</name>
</gene>
<keyword evidence="3" id="KW-1185">Reference proteome</keyword>
<protein>
    <submittedName>
        <fullName evidence="2">Uncharacterized protein</fullName>
    </submittedName>
</protein>
<feature type="region of interest" description="Disordered" evidence="1">
    <location>
        <begin position="84"/>
        <end position="240"/>
    </location>
</feature>
<proteinExistence type="predicted"/>
<organism evidence="2 3">
    <name type="scientific">Georgenia wutianyii</name>
    <dbReference type="NCBI Taxonomy" id="2585135"/>
    <lineage>
        <taxon>Bacteria</taxon>
        <taxon>Bacillati</taxon>
        <taxon>Actinomycetota</taxon>
        <taxon>Actinomycetes</taxon>
        <taxon>Micrococcales</taxon>
        <taxon>Bogoriellaceae</taxon>
        <taxon>Georgenia</taxon>
    </lineage>
</organism>
<evidence type="ECO:0000313" key="3">
    <source>
        <dbReference type="Proteomes" id="UP000313948"/>
    </source>
</evidence>
<evidence type="ECO:0000256" key="1">
    <source>
        <dbReference type="SAM" id="MobiDB-lite"/>
    </source>
</evidence>
<feature type="compositionally biased region" description="Low complexity" evidence="1">
    <location>
        <begin position="162"/>
        <end position="178"/>
    </location>
</feature>
<feature type="compositionally biased region" description="Pro residues" evidence="1">
    <location>
        <begin position="145"/>
        <end position="161"/>
    </location>
</feature>